<evidence type="ECO:0000313" key="2">
    <source>
        <dbReference type="Proteomes" id="UP000276133"/>
    </source>
</evidence>
<name>A0A3M7P889_BRAPC</name>
<accession>A0A3M7P889</accession>
<protein>
    <submittedName>
        <fullName evidence="1">Uncharacterized protein</fullName>
    </submittedName>
</protein>
<comment type="caution">
    <text evidence="1">The sequence shown here is derived from an EMBL/GenBank/DDBJ whole genome shotgun (WGS) entry which is preliminary data.</text>
</comment>
<evidence type="ECO:0000313" key="1">
    <source>
        <dbReference type="EMBL" id="RMZ95305.1"/>
    </source>
</evidence>
<feature type="non-terminal residue" evidence="1">
    <location>
        <position position="1"/>
    </location>
</feature>
<dbReference type="AlphaFoldDB" id="A0A3M7P889"/>
<keyword evidence="2" id="KW-1185">Reference proteome</keyword>
<organism evidence="1 2">
    <name type="scientific">Brachionus plicatilis</name>
    <name type="common">Marine rotifer</name>
    <name type="synonym">Brachionus muelleri</name>
    <dbReference type="NCBI Taxonomy" id="10195"/>
    <lineage>
        <taxon>Eukaryota</taxon>
        <taxon>Metazoa</taxon>
        <taxon>Spiralia</taxon>
        <taxon>Gnathifera</taxon>
        <taxon>Rotifera</taxon>
        <taxon>Eurotatoria</taxon>
        <taxon>Monogononta</taxon>
        <taxon>Pseudotrocha</taxon>
        <taxon>Ploima</taxon>
        <taxon>Brachionidae</taxon>
        <taxon>Brachionus</taxon>
    </lineage>
</organism>
<gene>
    <name evidence="1" type="ORF">BpHYR1_021785</name>
</gene>
<proteinExistence type="predicted"/>
<dbReference type="Proteomes" id="UP000276133">
    <property type="component" value="Unassembled WGS sequence"/>
</dbReference>
<reference evidence="1 2" key="1">
    <citation type="journal article" date="2018" name="Sci. Rep.">
        <title>Genomic signatures of local adaptation to the degree of environmental predictability in rotifers.</title>
        <authorList>
            <person name="Franch-Gras L."/>
            <person name="Hahn C."/>
            <person name="Garcia-Roger E.M."/>
            <person name="Carmona M.J."/>
            <person name="Serra M."/>
            <person name="Gomez A."/>
        </authorList>
    </citation>
    <scope>NUCLEOTIDE SEQUENCE [LARGE SCALE GENOMIC DNA]</scope>
    <source>
        <strain evidence="1">HYR1</strain>
    </source>
</reference>
<sequence length="212" mass="24624">LVKNFVACIGSSCFKLVSYLRQFPDRFNKRIGHTSALQTLISTFFSFAKTGQLAQIERMIFISIVHLKSNIFEQLRQTFAPARRIILKPSDTRFKHLQLSAYTQVRVAQQSAHYTDARLEELRRPRYLVQMGHEIDVELVEHELGAFFVYYVAHVVEDIAYGQRAQVVVGHADQLLYAQLFGRVQNFLYIRRVDVYFGRVNVIEYCLHGVYG</sequence>
<dbReference type="EMBL" id="REGN01012467">
    <property type="protein sequence ID" value="RMZ95305.1"/>
    <property type="molecule type" value="Genomic_DNA"/>
</dbReference>